<evidence type="ECO:0000313" key="8">
    <source>
        <dbReference type="Proteomes" id="UP000018542"/>
    </source>
</evidence>
<dbReference type="GO" id="GO:0003735">
    <property type="term" value="F:structural constituent of ribosome"/>
    <property type="evidence" value="ECO:0007669"/>
    <property type="project" value="InterPro"/>
</dbReference>
<dbReference type="OrthoDB" id="9803201at2"/>
<organism evidence="7 8">
    <name type="scientific">Hyphomicrobium nitrativorans NL23</name>
    <dbReference type="NCBI Taxonomy" id="1029756"/>
    <lineage>
        <taxon>Bacteria</taxon>
        <taxon>Pseudomonadati</taxon>
        <taxon>Pseudomonadota</taxon>
        <taxon>Alphaproteobacteria</taxon>
        <taxon>Hyphomicrobiales</taxon>
        <taxon>Hyphomicrobiaceae</taxon>
        <taxon>Hyphomicrobium</taxon>
    </lineage>
</organism>
<evidence type="ECO:0000256" key="6">
    <source>
        <dbReference type="SAM" id="MobiDB-lite"/>
    </source>
</evidence>
<dbReference type="GO" id="GO:0006412">
    <property type="term" value="P:translation"/>
    <property type="evidence" value="ECO:0007669"/>
    <property type="project" value="UniProtKB-UniRule"/>
</dbReference>
<keyword evidence="5" id="KW-0699">rRNA-binding</keyword>
<evidence type="ECO:0000313" key="7">
    <source>
        <dbReference type="EMBL" id="AHB49294.1"/>
    </source>
</evidence>
<dbReference type="InterPro" id="IPR002136">
    <property type="entry name" value="Ribosomal_uL4"/>
</dbReference>
<keyword evidence="8" id="KW-1185">Reference proteome</keyword>
<dbReference type="Pfam" id="PF00573">
    <property type="entry name" value="Ribosomal_L4"/>
    <property type="match status" value="1"/>
</dbReference>
<keyword evidence="3 5" id="KW-0687">Ribonucleoprotein</keyword>
<reference evidence="7 8" key="1">
    <citation type="journal article" date="2014" name="Genome Announc.">
        <title>Complete Genome Sequence of Hyphomicrobium nitrativorans Strain NL23, a Denitrifying Bacterium Isolated from Biofilm of a Methanol-Fed Denitrification System Treating Seawater at the Montreal Biodome.</title>
        <authorList>
            <person name="Martineau C."/>
            <person name="Villeneuve C."/>
            <person name="Mauffrey F."/>
            <person name="Villemur R."/>
        </authorList>
    </citation>
    <scope>NUCLEOTIDE SEQUENCE [LARGE SCALE GENOMIC DNA]</scope>
    <source>
        <strain evidence="7">NL23</strain>
    </source>
</reference>
<dbReference type="PATRIC" id="fig|1029756.8.peg.2930"/>
<comment type="subunit">
    <text evidence="5">Part of the 50S ribosomal subunit.</text>
</comment>
<dbReference type="Gene3D" id="3.40.1370.10">
    <property type="match status" value="1"/>
</dbReference>
<dbReference type="HAMAP" id="MF_01328_B">
    <property type="entry name" value="Ribosomal_uL4_B"/>
    <property type="match status" value="1"/>
</dbReference>
<comment type="similarity">
    <text evidence="1 5">Belongs to the universal ribosomal protein uL4 family.</text>
</comment>
<dbReference type="RefSeq" id="WP_023788136.1">
    <property type="nucleotide sequence ID" value="NC_022997.1"/>
</dbReference>
<dbReference type="SUPFAM" id="SSF52166">
    <property type="entry name" value="Ribosomal protein L4"/>
    <property type="match status" value="1"/>
</dbReference>
<evidence type="ECO:0000256" key="1">
    <source>
        <dbReference type="ARBA" id="ARBA00010528"/>
    </source>
</evidence>
<dbReference type="EMBL" id="CP006912">
    <property type="protein sequence ID" value="AHB49294.1"/>
    <property type="molecule type" value="Genomic_DNA"/>
</dbReference>
<dbReference type="NCBIfam" id="TIGR03953">
    <property type="entry name" value="rplD_bact"/>
    <property type="match status" value="1"/>
</dbReference>
<name>V5SH88_9HYPH</name>
<dbReference type="GO" id="GO:0005840">
    <property type="term" value="C:ribosome"/>
    <property type="evidence" value="ECO:0007669"/>
    <property type="project" value="UniProtKB-KW"/>
</dbReference>
<evidence type="ECO:0000256" key="2">
    <source>
        <dbReference type="ARBA" id="ARBA00022980"/>
    </source>
</evidence>
<dbReference type="KEGG" id="hni:W911_14080"/>
<accession>V5SH88</accession>
<dbReference type="STRING" id="1029756.W911_14080"/>
<dbReference type="GO" id="GO:0019843">
    <property type="term" value="F:rRNA binding"/>
    <property type="evidence" value="ECO:0007669"/>
    <property type="project" value="UniProtKB-UniRule"/>
</dbReference>
<dbReference type="Proteomes" id="UP000018542">
    <property type="component" value="Chromosome"/>
</dbReference>
<sequence>MKTNVTTLEAKAAGEIELADAIYGLDPRSDILHRMVRWQQLKRMAGTHHAQDRSEVSVTGKKFQKQKGSGNARHGDKSAPQFRGGGKAFGPKPRSHAIDLTKKFRALALRHALSAKAKAGDIVVLDATASAEGKTGALKKQFATLGWKSALIIDGAALDDGFARAARNIPHIDVLPIAGINVYDILRREKLVLTKAAVEALDVRFADVTAKAAEAK</sequence>
<evidence type="ECO:0000256" key="5">
    <source>
        <dbReference type="HAMAP-Rule" id="MF_01328"/>
    </source>
</evidence>
<keyword evidence="5" id="KW-0694">RNA-binding</keyword>
<protein>
    <recommendedName>
        <fullName evidence="4 5">Large ribosomal subunit protein uL4</fullName>
    </recommendedName>
</protein>
<dbReference type="HOGENOM" id="CLU_041575_5_1_5"/>
<evidence type="ECO:0000256" key="3">
    <source>
        <dbReference type="ARBA" id="ARBA00023274"/>
    </source>
</evidence>
<dbReference type="GO" id="GO:1990904">
    <property type="term" value="C:ribonucleoprotein complex"/>
    <property type="evidence" value="ECO:0007669"/>
    <property type="project" value="UniProtKB-KW"/>
</dbReference>
<evidence type="ECO:0000256" key="4">
    <source>
        <dbReference type="ARBA" id="ARBA00035244"/>
    </source>
</evidence>
<dbReference type="AlphaFoldDB" id="V5SH88"/>
<dbReference type="InterPro" id="IPR013005">
    <property type="entry name" value="Ribosomal_uL4-like"/>
</dbReference>
<gene>
    <name evidence="5" type="primary">rplD</name>
    <name evidence="7" type="ORF">W911_14080</name>
</gene>
<dbReference type="PANTHER" id="PTHR10746">
    <property type="entry name" value="50S RIBOSOMAL PROTEIN L4"/>
    <property type="match status" value="1"/>
</dbReference>
<comment type="function">
    <text evidence="5">Forms part of the polypeptide exit tunnel.</text>
</comment>
<dbReference type="PANTHER" id="PTHR10746:SF6">
    <property type="entry name" value="LARGE RIBOSOMAL SUBUNIT PROTEIN UL4M"/>
    <property type="match status" value="1"/>
</dbReference>
<keyword evidence="2 5" id="KW-0689">Ribosomal protein</keyword>
<feature type="region of interest" description="Disordered" evidence="6">
    <location>
        <begin position="46"/>
        <end position="94"/>
    </location>
</feature>
<proteinExistence type="inferred from homology"/>
<comment type="function">
    <text evidence="5">One of the primary rRNA binding proteins, this protein initially binds near the 5'-end of the 23S rRNA. It is important during the early stages of 50S assembly. It makes multiple contacts with different domains of the 23S rRNA in the assembled 50S subunit and ribosome.</text>
</comment>
<dbReference type="InterPro" id="IPR023574">
    <property type="entry name" value="Ribosomal_uL4_dom_sf"/>
</dbReference>